<organism evidence="2 3">
    <name type="scientific">Lithospermum erythrorhizon</name>
    <name type="common">Purple gromwell</name>
    <name type="synonym">Lithospermum officinale var. erythrorhizon</name>
    <dbReference type="NCBI Taxonomy" id="34254"/>
    <lineage>
        <taxon>Eukaryota</taxon>
        <taxon>Viridiplantae</taxon>
        <taxon>Streptophyta</taxon>
        <taxon>Embryophyta</taxon>
        <taxon>Tracheophyta</taxon>
        <taxon>Spermatophyta</taxon>
        <taxon>Magnoliopsida</taxon>
        <taxon>eudicotyledons</taxon>
        <taxon>Gunneridae</taxon>
        <taxon>Pentapetalae</taxon>
        <taxon>asterids</taxon>
        <taxon>lamiids</taxon>
        <taxon>Boraginales</taxon>
        <taxon>Boraginaceae</taxon>
        <taxon>Boraginoideae</taxon>
        <taxon>Lithospermeae</taxon>
        <taxon>Lithospermum</taxon>
    </lineage>
</organism>
<evidence type="ECO:0000313" key="2">
    <source>
        <dbReference type="EMBL" id="GAA0174797.1"/>
    </source>
</evidence>
<proteinExistence type="predicted"/>
<evidence type="ECO:0000259" key="1">
    <source>
        <dbReference type="Pfam" id="PF26130"/>
    </source>
</evidence>
<evidence type="ECO:0000313" key="3">
    <source>
        <dbReference type="Proteomes" id="UP001454036"/>
    </source>
</evidence>
<dbReference type="EMBL" id="BAABME010026941">
    <property type="protein sequence ID" value="GAA0174797.1"/>
    <property type="molecule type" value="Genomic_DNA"/>
</dbReference>
<comment type="caution">
    <text evidence="2">The sequence shown here is derived from an EMBL/GenBank/DDBJ whole genome shotgun (WGS) entry which is preliminary data.</text>
</comment>
<dbReference type="Pfam" id="PF26130">
    <property type="entry name" value="PB1-like"/>
    <property type="match status" value="1"/>
</dbReference>
<name>A0AAV3RIC4_LITER</name>
<dbReference type="InterPro" id="IPR058594">
    <property type="entry name" value="PB1-like_dom_pln"/>
</dbReference>
<protein>
    <recommendedName>
        <fullName evidence="1">PB1-like domain-containing protein</fullName>
    </recommendedName>
</protein>
<accession>A0AAV3RIC4</accession>
<dbReference type="Proteomes" id="UP001454036">
    <property type="component" value="Unassembled WGS sequence"/>
</dbReference>
<sequence>MSYEGGMVEKFDYCDVDIFEIGSIDSWAFRVGLRRGDFSLCVYQDPEIEGLNGLKPLKSSRNAIQFVNLSIKHKFLDVYFVKSGNTNGLDDMEDCYGYLKISDASVEIIKARQAERVRLSAGEFNLGEADVRPLNEGGGDLEDENFDADLDEDDGRIVDEEVQESDEDEDEVLDVEDVIYGKEHDCFDDGDLGAANQPLQQRRLKGWANQSERVRLKMLDLATSLSQQCF</sequence>
<keyword evidence="3" id="KW-1185">Reference proteome</keyword>
<feature type="domain" description="PB1-like" evidence="1">
    <location>
        <begin position="1"/>
        <end position="80"/>
    </location>
</feature>
<dbReference type="AlphaFoldDB" id="A0AAV3RIC4"/>
<reference evidence="2 3" key="1">
    <citation type="submission" date="2024-01" db="EMBL/GenBank/DDBJ databases">
        <title>The complete chloroplast genome sequence of Lithospermum erythrorhizon: insights into the phylogenetic relationship among Boraginaceae species and the maternal lineages of purple gromwells.</title>
        <authorList>
            <person name="Okada T."/>
            <person name="Watanabe K."/>
        </authorList>
    </citation>
    <scope>NUCLEOTIDE SEQUENCE [LARGE SCALE GENOMIC DNA]</scope>
</reference>
<gene>
    <name evidence="2" type="ORF">LIER_41785</name>
</gene>